<sequence>MGFISRNIIPACGNMCVCCPALNPSSQRPVKRYKKLLAEVFPKNLDGLPNERKITKLCEYAAKNPLRIPKIAKYLEQRGHKELRNGHINFVKIITEVYSKLLYICKEQIAYFAVSLLNVIVDLLDSKKQDDIKVVGCQTLTRFIYSQADNTYIWNIESLVLKVCVLAREGRGEQKKLLRAASLQCLSAMIWFMNMHSYIFAGFDEIIFAILENYLTEEQNDGERCEPHHNWVDEVVRGEARSVVTIMGSVSPCNTVVRRRPESKDSTLLTREEKESPEVWLGICIEKLAEFANESITTRRVLEPMLAYFDQGRHWASRNGLALIVLCDIAHLGKNSDTLNLQDGLPNERKITKLCEYAAKNPLRIPKIAKYLEQRGHKELRNGHINFVKIITEVYSKLLYICKEQIAYFAVSLLNVIVDLLDSKKQDDIKVVGCQTLTRFIYSQADNTYIWNIESLVLKVCVLAREGRGEQKKLLRAASLQCLSAMIWFMNMHSYIFAGFDEIIFAILENYLTEEQNDGERCESHHNWVDEVVRGEARSVVTIMGSVSPCNTVVRRRPESKDSTLLTREEKESPEVWLGICIEKLAEFANESITTRRVLEPMLAYFDQGRHWASRNGLALIVLCDIAHLGKNSENEMLVLAAIIRHLDHKNVVHDLQLKSDIVQNATFFVRQLKSRVMTAEVGVVSDLCRHLRKSLQATVESVGLQESTWNDSLQNSIEDCLLEIIKGIGNICVIFDMMSITLEKLLSMTPDKLLATTIVSRATIRSLLVVAHIISLASTNTQSQVFPDSLLAQLLKTMMHPDLETRVGAHQIFSVLLGQNLNHPRRESEYLFETKKWQSRTSSVFESATALLEKLRKEKECLNGDKKVPNVNDGTKMINLGDEEWKNSWIQKNLPYFSTLSRSIIDRIVTSPSSLDHDIGIMGLTEDQTTQLLSAFWIQANWVNNKPIDFQAIAHSFGLTLLSSHLKDSVKLGRELLLMSCISGTVPVVLHLVDANEGGQFLLVVIGIDDAMGPIKFALS</sequence>
<proteinExistence type="predicted"/>
<dbReference type="PANTHER" id="PTHR46087:SF11">
    <property type="entry name" value="PROTEIN SEMI-ROLLED LEAF 2"/>
    <property type="match status" value="1"/>
</dbReference>
<dbReference type="InterPro" id="IPR016024">
    <property type="entry name" value="ARM-type_fold"/>
</dbReference>
<dbReference type="AlphaFoldDB" id="A0A8J5LS39"/>
<comment type="caution">
    <text evidence="1">The sequence shown here is derived from an EMBL/GenBank/DDBJ whole genome shotgun (WGS) entry which is preliminary data.</text>
</comment>
<protein>
    <recommendedName>
        <fullName evidence="3">ARM repeat superfamily protein</fullName>
    </recommendedName>
</protein>
<keyword evidence="2" id="KW-1185">Reference proteome</keyword>
<dbReference type="InterPro" id="IPR049152">
    <property type="entry name" value="EFR3-like_ARM"/>
</dbReference>
<name>A0A8J5LS39_ZINOF</name>
<gene>
    <name evidence="1" type="ORF">ZIOFF_006099</name>
</gene>
<dbReference type="Pfam" id="PF21052">
    <property type="entry name" value="EFR3_ARM"/>
    <property type="match status" value="2"/>
</dbReference>
<dbReference type="PANTHER" id="PTHR46087">
    <property type="entry name" value="PUTATIVE, EXPRESSED-RELATED"/>
    <property type="match status" value="1"/>
</dbReference>
<dbReference type="EMBL" id="JACMSC010000002">
    <property type="protein sequence ID" value="KAG6532259.1"/>
    <property type="molecule type" value="Genomic_DNA"/>
</dbReference>
<organism evidence="1 2">
    <name type="scientific">Zingiber officinale</name>
    <name type="common">Ginger</name>
    <name type="synonym">Amomum zingiber</name>
    <dbReference type="NCBI Taxonomy" id="94328"/>
    <lineage>
        <taxon>Eukaryota</taxon>
        <taxon>Viridiplantae</taxon>
        <taxon>Streptophyta</taxon>
        <taxon>Embryophyta</taxon>
        <taxon>Tracheophyta</taxon>
        <taxon>Spermatophyta</taxon>
        <taxon>Magnoliopsida</taxon>
        <taxon>Liliopsida</taxon>
        <taxon>Zingiberales</taxon>
        <taxon>Zingiberaceae</taxon>
        <taxon>Zingiber</taxon>
    </lineage>
</organism>
<reference evidence="1 2" key="1">
    <citation type="submission" date="2020-08" db="EMBL/GenBank/DDBJ databases">
        <title>Plant Genome Project.</title>
        <authorList>
            <person name="Zhang R.-G."/>
        </authorList>
    </citation>
    <scope>NUCLEOTIDE SEQUENCE [LARGE SCALE GENOMIC DNA]</scope>
    <source>
        <tissue evidence="1">Rhizome</tissue>
    </source>
</reference>
<evidence type="ECO:0000313" key="2">
    <source>
        <dbReference type="Proteomes" id="UP000734854"/>
    </source>
</evidence>
<dbReference type="InterPro" id="IPR055296">
    <property type="entry name" value="SRL2-like"/>
</dbReference>
<dbReference type="Proteomes" id="UP000734854">
    <property type="component" value="Unassembled WGS sequence"/>
</dbReference>
<evidence type="ECO:0008006" key="3">
    <source>
        <dbReference type="Google" id="ProtNLM"/>
    </source>
</evidence>
<accession>A0A8J5LS39</accession>
<dbReference type="SUPFAM" id="SSF48371">
    <property type="entry name" value="ARM repeat"/>
    <property type="match status" value="1"/>
</dbReference>
<evidence type="ECO:0000313" key="1">
    <source>
        <dbReference type="EMBL" id="KAG6532259.1"/>
    </source>
</evidence>